<dbReference type="AlphaFoldDB" id="A0A9P4K118"/>
<dbReference type="EMBL" id="ML986691">
    <property type="protein sequence ID" value="KAF2260001.1"/>
    <property type="molecule type" value="Genomic_DNA"/>
</dbReference>
<comment type="caution">
    <text evidence="8">The sequence shown here is derived from an EMBL/GenBank/DDBJ whole genome shotgun (WGS) entry which is preliminary data.</text>
</comment>
<name>A0A9P4K118_9PLEO</name>
<evidence type="ECO:0000256" key="3">
    <source>
        <dbReference type="ARBA" id="ARBA00022833"/>
    </source>
</evidence>
<evidence type="ECO:0000313" key="8">
    <source>
        <dbReference type="EMBL" id="KAF2260001.1"/>
    </source>
</evidence>
<evidence type="ECO:0000256" key="2">
    <source>
        <dbReference type="ARBA" id="ARBA00022771"/>
    </source>
</evidence>
<evidence type="ECO:0000313" key="9">
    <source>
        <dbReference type="Proteomes" id="UP000800093"/>
    </source>
</evidence>
<dbReference type="InterPro" id="IPR018253">
    <property type="entry name" value="DnaJ_domain_CS"/>
</dbReference>
<proteinExistence type="predicted"/>
<evidence type="ECO:0000256" key="5">
    <source>
        <dbReference type="SAM" id="MobiDB-lite"/>
    </source>
</evidence>
<dbReference type="PROSITE" id="PS00636">
    <property type="entry name" value="DNAJ_1"/>
    <property type="match status" value="1"/>
</dbReference>
<organism evidence="8 9">
    <name type="scientific">Lojkania enalia</name>
    <dbReference type="NCBI Taxonomy" id="147567"/>
    <lineage>
        <taxon>Eukaryota</taxon>
        <taxon>Fungi</taxon>
        <taxon>Dikarya</taxon>
        <taxon>Ascomycota</taxon>
        <taxon>Pezizomycotina</taxon>
        <taxon>Dothideomycetes</taxon>
        <taxon>Pleosporomycetidae</taxon>
        <taxon>Pleosporales</taxon>
        <taxon>Pleosporales incertae sedis</taxon>
        <taxon>Lojkania</taxon>
    </lineage>
</organism>
<dbReference type="InterPro" id="IPR036869">
    <property type="entry name" value="J_dom_sf"/>
</dbReference>
<feature type="region of interest" description="Disordered" evidence="5">
    <location>
        <begin position="249"/>
        <end position="293"/>
    </location>
</feature>
<feature type="domain" description="C2H2-type" evidence="7">
    <location>
        <begin position="492"/>
        <end position="521"/>
    </location>
</feature>
<dbReference type="SMART" id="SM00355">
    <property type="entry name" value="ZnF_C2H2"/>
    <property type="match status" value="2"/>
</dbReference>
<dbReference type="SUPFAM" id="SSF46565">
    <property type="entry name" value="Chaperone J-domain"/>
    <property type="match status" value="1"/>
</dbReference>
<feature type="compositionally biased region" description="Gly residues" evidence="5">
    <location>
        <begin position="526"/>
        <end position="535"/>
    </location>
</feature>
<dbReference type="InterPro" id="IPR013087">
    <property type="entry name" value="Znf_C2H2_type"/>
</dbReference>
<dbReference type="GO" id="GO:0008270">
    <property type="term" value="F:zinc ion binding"/>
    <property type="evidence" value="ECO:0007669"/>
    <property type="project" value="UniProtKB-KW"/>
</dbReference>
<dbReference type="CDD" id="cd06257">
    <property type="entry name" value="DnaJ"/>
    <property type="match status" value="1"/>
</dbReference>
<dbReference type="InterPro" id="IPR054076">
    <property type="entry name" value="ZUO1-like_ZHD"/>
</dbReference>
<gene>
    <name evidence="8" type="ORF">CC78DRAFT_536677</name>
</gene>
<feature type="domain" description="C2H2-type" evidence="7">
    <location>
        <begin position="314"/>
        <end position="338"/>
    </location>
</feature>
<dbReference type="PANTHER" id="PTHR44029:SF1">
    <property type="entry name" value="DNAJ HOMOLOG SUBFAMILY C MEMBER 21"/>
    <property type="match status" value="1"/>
</dbReference>
<dbReference type="PANTHER" id="PTHR44029">
    <property type="entry name" value="DNAJ HOMOLOG SUBFAMILY C MEMBER 21"/>
    <property type="match status" value="1"/>
</dbReference>
<dbReference type="InterPro" id="IPR001623">
    <property type="entry name" value="DnaJ_domain"/>
</dbReference>
<dbReference type="PROSITE" id="PS50076">
    <property type="entry name" value="DNAJ_2"/>
    <property type="match status" value="1"/>
</dbReference>
<keyword evidence="3" id="KW-0862">Zinc</keyword>
<keyword evidence="1" id="KW-0479">Metal-binding</keyword>
<dbReference type="SMART" id="SM00451">
    <property type="entry name" value="ZnF_U1"/>
    <property type="match status" value="1"/>
</dbReference>
<sequence length="535" mass="59944">MGASQSTGAGSAPSAGEVKTSYYELLGVERSATDDEIKKAYRRKAFELHPDRNYGDVDRATALFAEIQSAYEVLSDPQERAWYDAHEGDILSGGDGGGEGHYEHNMKVTTADDISRLMGRFRSNVEFSDAPTGFYGFLREFFDQLAKEEENAADWEGVSIPNYPTFGHKDDEYDDVVRSFYVGWSGFSTRKTFAWKDKYRLSDAPDRRVRRLMEKENRRFRDEGIRAFNDAVRALVLFVRKRDLRYTPNTQTEEARAKAQREARQAQAARSRAAQAAKLQQEDAVPAWARTRDSDEEVVMVEEDEDEEIEEEHYECVACHKTFKSDRQFEAHEKSKKHQKAVQALKRKMQKDNFHLNLDENVTSSVVITPVDDEGSVDAEDASGLGESVDHIANDVENIDIEDNISDSTAPINVTASPAFSDVENSDDEYASRSDIEARLTSHISTMLDSKLDTSFDHIDPEPTAPKLGKAAQKRAKRAAKQAELDQSGLKFTCAKCNAGFPSKTQLFQHLKSSGHAALKSDMKAGGMGKPGKRK</sequence>
<evidence type="ECO:0000259" key="6">
    <source>
        <dbReference type="PROSITE" id="PS50076"/>
    </source>
</evidence>
<dbReference type="OrthoDB" id="5894at2759"/>
<feature type="region of interest" description="Disordered" evidence="5">
    <location>
        <begin position="460"/>
        <end position="485"/>
    </location>
</feature>
<feature type="region of interest" description="Disordered" evidence="5">
    <location>
        <begin position="515"/>
        <end position="535"/>
    </location>
</feature>
<dbReference type="InterPro" id="IPR051964">
    <property type="entry name" value="Chaperone_stress_response"/>
</dbReference>
<evidence type="ECO:0000256" key="1">
    <source>
        <dbReference type="ARBA" id="ARBA00022723"/>
    </source>
</evidence>
<feature type="domain" description="J" evidence="6">
    <location>
        <begin position="21"/>
        <end position="87"/>
    </location>
</feature>
<dbReference type="InterPro" id="IPR022755">
    <property type="entry name" value="Znf_C2H2_jaz"/>
</dbReference>
<dbReference type="Pfam" id="PF00226">
    <property type="entry name" value="DnaJ"/>
    <property type="match status" value="1"/>
</dbReference>
<dbReference type="SUPFAM" id="SSF57667">
    <property type="entry name" value="beta-beta-alpha zinc fingers"/>
    <property type="match status" value="1"/>
</dbReference>
<dbReference type="InterPro" id="IPR036236">
    <property type="entry name" value="Znf_C2H2_sf"/>
</dbReference>
<dbReference type="PROSITE" id="PS00028">
    <property type="entry name" value="ZINC_FINGER_C2H2_1"/>
    <property type="match status" value="2"/>
</dbReference>
<dbReference type="GO" id="GO:0003676">
    <property type="term" value="F:nucleic acid binding"/>
    <property type="evidence" value="ECO:0007669"/>
    <property type="project" value="InterPro"/>
</dbReference>
<dbReference type="Gene3D" id="1.10.287.110">
    <property type="entry name" value="DnaJ domain"/>
    <property type="match status" value="1"/>
</dbReference>
<dbReference type="Pfam" id="PF21884">
    <property type="entry name" value="ZUO1-like_ZHD"/>
    <property type="match status" value="1"/>
</dbReference>
<keyword evidence="9" id="KW-1185">Reference proteome</keyword>
<evidence type="ECO:0000259" key="7">
    <source>
        <dbReference type="PROSITE" id="PS50157"/>
    </source>
</evidence>
<dbReference type="Proteomes" id="UP000800093">
    <property type="component" value="Unassembled WGS sequence"/>
</dbReference>
<feature type="compositionally biased region" description="Low complexity" evidence="5">
    <location>
        <begin position="265"/>
        <end position="277"/>
    </location>
</feature>
<feature type="compositionally biased region" description="Basic and acidic residues" evidence="5">
    <location>
        <begin position="253"/>
        <end position="264"/>
    </location>
</feature>
<dbReference type="Pfam" id="PF12171">
    <property type="entry name" value="zf-C2H2_jaz"/>
    <property type="match status" value="1"/>
</dbReference>
<dbReference type="GO" id="GO:0005737">
    <property type="term" value="C:cytoplasm"/>
    <property type="evidence" value="ECO:0007669"/>
    <property type="project" value="TreeGrafter"/>
</dbReference>
<dbReference type="PRINTS" id="PR00625">
    <property type="entry name" value="JDOMAIN"/>
</dbReference>
<evidence type="ECO:0000256" key="4">
    <source>
        <dbReference type="PROSITE-ProRule" id="PRU00042"/>
    </source>
</evidence>
<accession>A0A9P4K118</accession>
<protein>
    <submittedName>
        <fullName evidence="8">DnaJ-domain-containing protein</fullName>
    </submittedName>
</protein>
<dbReference type="PROSITE" id="PS50157">
    <property type="entry name" value="ZINC_FINGER_C2H2_2"/>
    <property type="match status" value="2"/>
</dbReference>
<dbReference type="Pfam" id="PF12874">
    <property type="entry name" value="zf-met"/>
    <property type="match status" value="1"/>
</dbReference>
<dbReference type="SMART" id="SM00271">
    <property type="entry name" value="DnaJ"/>
    <property type="match status" value="1"/>
</dbReference>
<dbReference type="Gene3D" id="3.30.160.60">
    <property type="entry name" value="Classic Zinc Finger"/>
    <property type="match status" value="1"/>
</dbReference>
<dbReference type="InterPro" id="IPR003604">
    <property type="entry name" value="Matrin/U1-like-C_Znf_C2H2"/>
</dbReference>
<keyword evidence="2 4" id="KW-0863">Zinc-finger</keyword>
<reference evidence="9" key="1">
    <citation type="journal article" date="2020" name="Stud. Mycol.">
        <title>101 Dothideomycetes genomes: A test case for predicting lifestyles and emergence of pathogens.</title>
        <authorList>
            <person name="Haridas S."/>
            <person name="Albert R."/>
            <person name="Binder M."/>
            <person name="Bloem J."/>
            <person name="LaButti K."/>
            <person name="Salamov A."/>
            <person name="Andreopoulos B."/>
            <person name="Baker S."/>
            <person name="Barry K."/>
            <person name="Bills G."/>
            <person name="Bluhm B."/>
            <person name="Cannon C."/>
            <person name="Castanera R."/>
            <person name="Culley D."/>
            <person name="Daum C."/>
            <person name="Ezra D."/>
            <person name="Gonzalez J."/>
            <person name="Henrissat B."/>
            <person name="Kuo A."/>
            <person name="Liang C."/>
            <person name="Lipzen A."/>
            <person name="Lutzoni F."/>
            <person name="Magnuson J."/>
            <person name="Mondo S."/>
            <person name="Nolan M."/>
            <person name="Ohm R."/>
            <person name="Pangilinan J."/>
            <person name="Park H.-J."/>
            <person name="Ramirez L."/>
            <person name="Alfaro M."/>
            <person name="Sun H."/>
            <person name="Tritt A."/>
            <person name="Yoshinaga Y."/>
            <person name="Zwiers L.-H."/>
            <person name="Turgeon B."/>
            <person name="Goodwin S."/>
            <person name="Spatafora J."/>
            <person name="Crous P."/>
            <person name="Grigoriev I."/>
        </authorList>
    </citation>
    <scope>NUCLEOTIDE SEQUENCE [LARGE SCALE GENOMIC DNA]</scope>
    <source>
        <strain evidence="9">CBS 304.66</strain>
    </source>
</reference>